<evidence type="ECO:0000256" key="1">
    <source>
        <dbReference type="ARBA" id="ARBA00004651"/>
    </source>
</evidence>
<protein>
    <submittedName>
        <fullName evidence="9">ABC transporter permease subunit</fullName>
    </submittedName>
</protein>
<gene>
    <name evidence="9" type="ORF">GSH16_02985</name>
</gene>
<keyword evidence="10" id="KW-1185">Reference proteome</keyword>
<evidence type="ECO:0000256" key="2">
    <source>
        <dbReference type="ARBA" id="ARBA00022448"/>
    </source>
</evidence>
<organism evidence="9 10">
    <name type="scientific">Oceanomicrobium pacificus</name>
    <dbReference type="NCBI Taxonomy" id="2692916"/>
    <lineage>
        <taxon>Bacteria</taxon>
        <taxon>Pseudomonadati</taxon>
        <taxon>Pseudomonadota</taxon>
        <taxon>Alphaproteobacteria</taxon>
        <taxon>Rhodobacterales</taxon>
        <taxon>Paracoccaceae</taxon>
        <taxon>Oceanomicrobium</taxon>
    </lineage>
</organism>
<evidence type="ECO:0000313" key="10">
    <source>
        <dbReference type="Proteomes" id="UP000436016"/>
    </source>
</evidence>
<evidence type="ECO:0000256" key="7">
    <source>
        <dbReference type="RuleBase" id="RU363032"/>
    </source>
</evidence>
<keyword evidence="6 7" id="KW-0472">Membrane</keyword>
<evidence type="ECO:0000256" key="4">
    <source>
        <dbReference type="ARBA" id="ARBA00022692"/>
    </source>
</evidence>
<dbReference type="PANTHER" id="PTHR30465:SF43">
    <property type="entry name" value="OLIGOPEPTIDE ABC TRANSPORTER, PERMEASE PROTEIN"/>
    <property type="match status" value="1"/>
</dbReference>
<evidence type="ECO:0000256" key="3">
    <source>
        <dbReference type="ARBA" id="ARBA00022475"/>
    </source>
</evidence>
<feature type="transmembrane region" description="Helical" evidence="7">
    <location>
        <begin position="260"/>
        <end position="278"/>
    </location>
</feature>
<dbReference type="RefSeq" id="WP_160851721.1">
    <property type="nucleotide sequence ID" value="NZ_WUWG01000001.1"/>
</dbReference>
<dbReference type="InterPro" id="IPR045621">
    <property type="entry name" value="BPD_transp_1_N"/>
</dbReference>
<evidence type="ECO:0000313" key="9">
    <source>
        <dbReference type="EMBL" id="MXU64399.1"/>
    </source>
</evidence>
<feature type="domain" description="ABC transmembrane type-1" evidence="8">
    <location>
        <begin position="104"/>
        <end position="321"/>
    </location>
</feature>
<dbReference type="InterPro" id="IPR000515">
    <property type="entry name" value="MetI-like"/>
</dbReference>
<dbReference type="GO" id="GO:0055085">
    <property type="term" value="P:transmembrane transport"/>
    <property type="evidence" value="ECO:0007669"/>
    <property type="project" value="InterPro"/>
</dbReference>
<dbReference type="GO" id="GO:0005886">
    <property type="term" value="C:plasma membrane"/>
    <property type="evidence" value="ECO:0007669"/>
    <property type="project" value="UniProtKB-SubCell"/>
</dbReference>
<keyword evidence="3" id="KW-1003">Cell membrane</keyword>
<accession>A0A6B0TP68</accession>
<evidence type="ECO:0000256" key="5">
    <source>
        <dbReference type="ARBA" id="ARBA00022989"/>
    </source>
</evidence>
<comment type="subcellular location">
    <subcellularLocation>
        <location evidence="1 7">Cell membrane</location>
        <topology evidence="1 7">Multi-pass membrane protein</topology>
    </subcellularLocation>
</comment>
<dbReference type="Proteomes" id="UP000436016">
    <property type="component" value="Unassembled WGS sequence"/>
</dbReference>
<evidence type="ECO:0000259" key="8">
    <source>
        <dbReference type="PROSITE" id="PS50928"/>
    </source>
</evidence>
<feature type="transmembrane region" description="Helical" evidence="7">
    <location>
        <begin position="108"/>
        <end position="131"/>
    </location>
</feature>
<name>A0A6B0TP68_9RHOB</name>
<feature type="transmembrane region" description="Helical" evidence="7">
    <location>
        <begin position="12"/>
        <end position="30"/>
    </location>
</feature>
<dbReference type="CDD" id="cd06261">
    <property type="entry name" value="TM_PBP2"/>
    <property type="match status" value="1"/>
</dbReference>
<dbReference type="InterPro" id="IPR035906">
    <property type="entry name" value="MetI-like_sf"/>
</dbReference>
<dbReference type="Pfam" id="PF19300">
    <property type="entry name" value="BPD_transp_1_N"/>
    <property type="match status" value="1"/>
</dbReference>
<keyword evidence="4 7" id="KW-0812">Transmembrane</keyword>
<dbReference type="PROSITE" id="PS50928">
    <property type="entry name" value="ABC_TM1"/>
    <property type="match status" value="1"/>
</dbReference>
<dbReference type="EMBL" id="WUWG01000001">
    <property type="protein sequence ID" value="MXU64399.1"/>
    <property type="molecule type" value="Genomic_DNA"/>
</dbReference>
<feature type="transmembrane region" description="Helical" evidence="7">
    <location>
        <begin position="298"/>
        <end position="323"/>
    </location>
</feature>
<dbReference type="Pfam" id="PF00528">
    <property type="entry name" value="BPD_transp_1"/>
    <property type="match status" value="1"/>
</dbReference>
<dbReference type="PANTHER" id="PTHR30465">
    <property type="entry name" value="INNER MEMBRANE ABC TRANSPORTER"/>
    <property type="match status" value="1"/>
</dbReference>
<dbReference type="SUPFAM" id="SSF161098">
    <property type="entry name" value="MetI-like"/>
    <property type="match status" value="1"/>
</dbReference>
<keyword evidence="5 7" id="KW-1133">Transmembrane helix</keyword>
<comment type="similarity">
    <text evidence="7">Belongs to the binding-protein-dependent transport system permease family.</text>
</comment>
<proteinExistence type="inferred from homology"/>
<feature type="transmembrane region" description="Helical" evidence="7">
    <location>
        <begin position="198"/>
        <end position="217"/>
    </location>
</feature>
<dbReference type="Gene3D" id="1.10.3720.10">
    <property type="entry name" value="MetI-like"/>
    <property type="match status" value="1"/>
</dbReference>
<keyword evidence="2 7" id="KW-0813">Transport</keyword>
<evidence type="ECO:0000256" key="6">
    <source>
        <dbReference type="ARBA" id="ARBA00023136"/>
    </source>
</evidence>
<sequence length="331" mass="36656">MFKNPVINRILSALFTLWLISVISFIVIQLPPGDVVSNFVRQQELISGASVPPETLEFLRQRFGFGEPVYVQYLKWIAGFPKGDFGFSVIYDGAEVADIVARRIGMTLLLAILALFLSWGLAIPLGIYAATHKNRFSDYLMSNVALFGLSIPDFLMAVVYLFIAIFVMGSDYTGGLFSEAYVDAAWSVERFWDFLKHLAVPLLILSIGGMAGTFRIMRANLLDVLGQQFVETARAKGLRERVVIYKHAARIAINPLISRLGMQLPVLLNGTIIISIVLDLPTLGPPFYRALIAQDMYLAGTVLMLLAVILLIGNLIADLLLAWSDPRVRDG</sequence>
<reference evidence="9 10" key="1">
    <citation type="submission" date="2019-12" db="EMBL/GenBank/DDBJ databases">
        <title>Strain KN286 was isolated from seawater, which was collected from Caroline Seamount in the tropical western Pacific.</title>
        <authorList>
            <person name="Wang Q."/>
        </authorList>
    </citation>
    <scope>NUCLEOTIDE SEQUENCE [LARGE SCALE GENOMIC DNA]</scope>
    <source>
        <strain evidence="9 10">KN286</strain>
    </source>
</reference>
<comment type="caution">
    <text evidence="9">The sequence shown here is derived from an EMBL/GenBank/DDBJ whole genome shotgun (WGS) entry which is preliminary data.</text>
</comment>
<feature type="transmembrane region" description="Helical" evidence="7">
    <location>
        <begin position="143"/>
        <end position="168"/>
    </location>
</feature>
<dbReference type="AlphaFoldDB" id="A0A6B0TP68"/>